<feature type="transmembrane region" description="Helical" evidence="1">
    <location>
        <begin position="175"/>
        <end position="193"/>
    </location>
</feature>
<accession>A0AAX4JGC6</accession>
<evidence type="ECO:0000313" key="2">
    <source>
        <dbReference type="EMBL" id="WUR05032.1"/>
    </source>
</evidence>
<dbReference type="EMBL" id="CP142737">
    <property type="protein sequence ID" value="WUR05032.1"/>
    <property type="molecule type" value="Genomic_DNA"/>
</dbReference>
<name>A0AAX4JGC6_9MICR</name>
<evidence type="ECO:0000313" key="3">
    <source>
        <dbReference type="Proteomes" id="UP001334084"/>
    </source>
</evidence>
<gene>
    <name evidence="2" type="ORF">VNE69_12017</name>
</gene>
<protein>
    <submittedName>
        <fullName evidence="2">Membrane protein</fullName>
    </submittedName>
</protein>
<reference evidence="2" key="1">
    <citation type="journal article" date="2024" name="BMC Genomics">
        <title>Functional annotation of a divergent genome using sequence and structure-based similarity.</title>
        <authorList>
            <person name="Svedberg D."/>
            <person name="Winiger R.R."/>
            <person name="Berg A."/>
            <person name="Sharma H."/>
            <person name="Tellgren-Roth C."/>
            <person name="Debrunner-Vossbrinck B.A."/>
            <person name="Vossbrinck C.R."/>
            <person name="Barandun J."/>
        </authorList>
    </citation>
    <scope>NUCLEOTIDE SEQUENCE</scope>
    <source>
        <strain evidence="2">Illinois isolate</strain>
    </source>
</reference>
<dbReference type="Proteomes" id="UP001334084">
    <property type="component" value="Chromosome 12"/>
</dbReference>
<evidence type="ECO:0000256" key="1">
    <source>
        <dbReference type="SAM" id="Phobius"/>
    </source>
</evidence>
<organism evidence="2 3">
    <name type="scientific">Vairimorpha necatrix</name>
    <dbReference type="NCBI Taxonomy" id="6039"/>
    <lineage>
        <taxon>Eukaryota</taxon>
        <taxon>Fungi</taxon>
        <taxon>Fungi incertae sedis</taxon>
        <taxon>Microsporidia</taxon>
        <taxon>Nosematidae</taxon>
        <taxon>Vairimorpha</taxon>
    </lineage>
</organism>
<dbReference type="KEGG" id="vnx:VNE69_12017"/>
<keyword evidence="1" id="KW-0472">Membrane</keyword>
<dbReference type="AlphaFoldDB" id="A0AAX4JGC6"/>
<feature type="transmembrane region" description="Helical" evidence="1">
    <location>
        <begin position="120"/>
        <end position="139"/>
    </location>
</feature>
<keyword evidence="1" id="KW-0812">Transmembrane</keyword>
<dbReference type="RefSeq" id="XP_065331177.1">
    <property type="nucleotide sequence ID" value="XM_065475105.1"/>
</dbReference>
<feature type="transmembrane region" description="Helical" evidence="1">
    <location>
        <begin position="146"/>
        <end position="163"/>
    </location>
</feature>
<keyword evidence="3" id="KW-1185">Reference proteome</keyword>
<dbReference type="GeneID" id="90542879"/>
<proteinExistence type="predicted"/>
<sequence length="200" mass="23043">MLITELLYDFYSTQREVMELNDNFLLSSLLVSLLVYFFSMKNIFLSIFPLVLTGLRYIGSLYLDNSIVSYIMSTWIRSIITAFILTYCILSFTKILISLCIGISLLHLTDKYTEYLNTSIYVWIILVIIGVTFYTVRILQQLINTIVAAVYSTMVLLNSVEILTNNNFGMKELELEGIFLVALLAVFSVFLQVKIHKTKY</sequence>
<keyword evidence="1" id="KW-1133">Transmembrane helix</keyword>
<feature type="transmembrane region" description="Helical" evidence="1">
    <location>
        <begin position="75"/>
        <end position="108"/>
    </location>
</feature>